<evidence type="ECO:0000256" key="7">
    <source>
        <dbReference type="ARBA" id="ARBA00023186"/>
    </source>
</evidence>
<comment type="function">
    <text evidence="9">Also involved in hydrogenase metallocenter assembly, probably by participating in the nickel insertion step. This function in hydrogenase biosynthesis requires chaperone activity and the presence of the metal-binding domain, but not PPIase activity.</text>
</comment>
<dbReference type="Pfam" id="PF00254">
    <property type="entry name" value="FKBP_C"/>
    <property type="match status" value="1"/>
</dbReference>
<evidence type="ECO:0000256" key="4">
    <source>
        <dbReference type="ARBA" id="ARBA00013194"/>
    </source>
</evidence>
<dbReference type="EC" id="5.2.1.8" evidence="4"/>
<dbReference type="PANTHER" id="PTHR47861">
    <property type="entry name" value="FKBP-TYPE PEPTIDYL-PROLYL CIS-TRANS ISOMERASE SLYD"/>
    <property type="match status" value="1"/>
</dbReference>
<comment type="similarity">
    <text evidence="3">Belongs to the FKBP-type PPIase family.</text>
</comment>
<keyword evidence="8 13" id="KW-0413">Isomerase</keyword>
<dbReference type="InterPro" id="IPR046357">
    <property type="entry name" value="PPIase_dom_sf"/>
</dbReference>
<comment type="subcellular location">
    <subcellularLocation>
        <location evidence="2">Cytoplasm</location>
    </subcellularLocation>
</comment>
<evidence type="ECO:0000256" key="8">
    <source>
        <dbReference type="ARBA" id="ARBA00023235"/>
    </source>
</evidence>
<evidence type="ECO:0000259" key="12">
    <source>
        <dbReference type="Pfam" id="PF00254"/>
    </source>
</evidence>
<dbReference type="RefSeq" id="WP_006283357.1">
    <property type="nucleotide sequence ID" value="NZ_BPTR01000001.1"/>
</dbReference>
<name>A0AA37HW14_SEGBR</name>
<evidence type="ECO:0000256" key="6">
    <source>
        <dbReference type="ARBA" id="ARBA00023110"/>
    </source>
</evidence>
<evidence type="ECO:0000256" key="9">
    <source>
        <dbReference type="ARBA" id="ARBA00037071"/>
    </source>
</evidence>
<dbReference type="GO" id="GO:0005737">
    <property type="term" value="C:cytoplasm"/>
    <property type="evidence" value="ECO:0007669"/>
    <property type="project" value="UniProtKB-SubCell"/>
</dbReference>
<keyword evidence="5" id="KW-0963">Cytoplasm</keyword>
<gene>
    <name evidence="13" type="ORF">PRRU23_03080</name>
</gene>
<evidence type="ECO:0000256" key="11">
    <source>
        <dbReference type="ARBA" id="ARBA00042772"/>
    </source>
</evidence>
<dbReference type="EMBL" id="BPTR01000001">
    <property type="protein sequence ID" value="GJG26608.1"/>
    <property type="molecule type" value="Genomic_DNA"/>
</dbReference>
<dbReference type="Gene3D" id="2.40.10.330">
    <property type="match status" value="1"/>
</dbReference>
<dbReference type="InterPro" id="IPR048261">
    <property type="entry name" value="SlpA/SlyD-like_ins_sf"/>
</dbReference>
<evidence type="ECO:0000256" key="1">
    <source>
        <dbReference type="ARBA" id="ARBA00000971"/>
    </source>
</evidence>
<protein>
    <recommendedName>
        <fullName evidence="10">FKBP-type peptidyl-prolyl cis-trans isomerase SlyD</fullName>
        <ecNumber evidence="4">5.2.1.8</ecNumber>
    </recommendedName>
    <alternativeName>
        <fullName evidence="11">Metallochaperone SlyD</fullName>
    </alternativeName>
</protein>
<evidence type="ECO:0000313" key="13">
    <source>
        <dbReference type="EMBL" id="GJG26608.1"/>
    </source>
</evidence>
<comment type="caution">
    <text evidence="13">The sequence shown here is derived from an EMBL/GenBank/DDBJ whole genome shotgun (WGS) entry which is preliminary data.</text>
</comment>
<evidence type="ECO:0000256" key="10">
    <source>
        <dbReference type="ARBA" id="ARBA00040015"/>
    </source>
</evidence>
<feature type="domain" description="PPIase FKBP-type" evidence="12">
    <location>
        <begin position="5"/>
        <end position="76"/>
    </location>
</feature>
<dbReference type="Gene3D" id="3.10.50.40">
    <property type="match status" value="1"/>
</dbReference>
<keyword evidence="7" id="KW-0143">Chaperone</keyword>
<evidence type="ECO:0000256" key="2">
    <source>
        <dbReference type="ARBA" id="ARBA00004496"/>
    </source>
</evidence>
<dbReference type="PANTHER" id="PTHR47861:SF3">
    <property type="entry name" value="FKBP-TYPE PEPTIDYL-PROLYL CIS-TRANS ISOMERASE SLYD"/>
    <property type="match status" value="1"/>
</dbReference>
<keyword evidence="6" id="KW-0697">Rotamase</keyword>
<sequence length="196" mass="21529">MNEKKNKFFAISYTLYDTTNGKQELVEKTTEDKNFNFITGMGIALEAFEKQVLDLNTGDKFEFTLSPTEAYGERDENYVLELEKEIFSRDGKFDDENVKVDAVLPLRSGDGKIFYGRVLNITDEKVKIDMNHPLAGKQLSFKGEVVETHEATVEEMAKWASMMSGEGGCSGCGGNCDGNCGDGGCNCGDGSCDCGK</sequence>
<evidence type="ECO:0000313" key="14">
    <source>
        <dbReference type="Proteomes" id="UP000887043"/>
    </source>
</evidence>
<dbReference type="Proteomes" id="UP000887043">
    <property type="component" value="Unassembled WGS sequence"/>
</dbReference>
<dbReference type="InterPro" id="IPR001179">
    <property type="entry name" value="PPIase_FKBP_dom"/>
</dbReference>
<dbReference type="GeneID" id="72480336"/>
<dbReference type="AlphaFoldDB" id="A0AA37HW14"/>
<dbReference type="SUPFAM" id="SSF54534">
    <property type="entry name" value="FKBP-like"/>
    <property type="match status" value="1"/>
</dbReference>
<accession>A0AA37HW14</accession>
<comment type="catalytic activity">
    <reaction evidence="1">
        <text>[protein]-peptidylproline (omega=180) = [protein]-peptidylproline (omega=0)</text>
        <dbReference type="Rhea" id="RHEA:16237"/>
        <dbReference type="Rhea" id="RHEA-COMP:10747"/>
        <dbReference type="Rhea" id="RHEA-COMP:10748"/>
        <dbReference type="ChEBI" id="CHEBI:83833"/>
        <dbReference type="ChEBI" id="CHEBI:83834"/>
        <dbReference type="EC" id="5.2.1.8"/>
    </reaction>
</comment>
<proteinExistence type="inferred from homology"/>
<evidence type="ECO:0000256" key="3">
    <source>
        <dbReference type="ARBA" id="ARBA00006577"/>
    </source>
</evidence>
<reference evidence="13" key="1">
    <citation type="submission" date="2021-08" db="EMBL/GenBank/DDBJ databases">
        <title>Prevotella lacticifex sp. nov., isolated from rumen of cow.</title>
        <authorList>
            <person name="Shinkai T."/>
            <person name="Ikeyama N."/>
            <person name="Kumagai M."/>
            <person name="Ohmori H."/>
            <person name="Sakamoto M."/>
            <person name="Ohkuma M."/>
            <person name="Mitsumori M."/>
        </authorList>
    </citation>
    <scope>NUCLEOTIDE SEQUENCE</scope>
    <source>
        <strain evidence="13">DSM 11371</strain>
    </source>
</reference>
<evidence type="ECO:0000256" key="5">
    <source>
        <dbReference type="ARBA" id="ARBA00022490"/>
    </source>
</evidence>
<dbReference type="GO" id="GO:0003755">
    <property type="term" value="F:peptidyl-prolyl cis-trans isomerase activity"/>
    <property type="evidence" value="ECO:0007669"/>
    <property type="project" value="UniProtKB-KW"/>
</dbReference>
<dbReference type="GO" id="GO:0042026">
    <property type="term" value="P:protein refolding"/>
    <property type="evidence" value="ECO:0007669"/>
    <property type="project" value="UniProtKB-ARBA"/>
</dbReference>
<organism evidence="13 14">
    <name type="scientific">Segatella bryantii</name>
    <name type="common">Prevotella bryantii</name>
    <dbReference type="NCBI Taxonomy" id="77095"/>
    <lineage>
        <taxon>Bacteria</taxon>
        <taxon>Pseudomonadati</taxon>
        <taxon>Bacteroidota</taxon>
        <taxon>Bacteroidia</taxon>
        <taxon>Bacteroidales</taxon>
        <taxon>Prevotellaceae</taxon>
        <taxon>Segatella</taxon>
    </lineage>
</organism>